<evidence type="ECO:0000313" key="2">
    <source>
        <dbReference type="Proteomes" id="UP000254889"/>
    </source>
</evidence>
<dbReference type="Pfam" id="PF17645">
    <property type="entry name" value="Amdase"/>
    <property type="match status" value="1"/>
</dbReference>
<dbReference type="AlphaFoldDB" id="A0A346A3B2"/>
<protein>
    <recommendedName>
        <fullName evidence="3">Arylmalonate decarboxylase</fullName>
    </recommendedName>
</protein>
<keyword evidence="2" id="KW-1185">Reference proteome</keyword>
<name>A0A346A3B2_9HYPH</name>
<proteinExistence type="predicted"/>
<dbReference type="KEGG" id="ptaw:DW352_25905"/>
<reference evidence="1 2" key="1">
    <citation type="submission" date="2018-07" db="EMBL/GenBank/DDBJ databases">
        <authorList>
            <person name="Quirk P.G."/>
            <person name="Krulwich T.A."/>
        </authorList>
    </citation>
    <scope>NUCLEOTIDE SEQUENCE [LARGE SCALE GENOMIC DNA]</scope>
    <source>
        <strain evidence="1 2">CC-BB4</strain>
    </source>
</reference>
<dbReference type="RefSeq" id="WP_115694038.1">
    <property type="nucleotide sequence ID" value="NZ_CP031417.1"/>
</dbReference>
<dbReference type="Proteomes" id="UP000254889">
    <property type="component" value="Chromosome"/>
</dbReference>
<dbReference type="InterPro" id="IPR026286">
    <property type="entry name" value="MaiA/AMDase"/>
</dbReference>
<evidence type="ECO:0008006" key="3">
    <source>
        <dbReference type="Google" id="ProtNLM"/>
    </source>
</evidence>
<accession>A0A346A3B2</accession>
<dbReference type="InterPro" id="IPR053714">
    <property type="entry name" value="Iso_Racemase_Enz_sf"/>
</dbReference>
<evidence type="ECO:0000313" key="1">
    <source>
        <dbReference type="EMBL" id="AXK83659.1"/>
    </source>
</evidence>
<dbReference type="EMBL" id="CP031417">
    <property type="protein sequence ID" value="AXK83659.1"/>
    <property type="molecule type" value="Genomic_DNA"/>
</dbReference>
<dbReference type="PANTHER" id="PTHR40267">
    <property type="entry name" value="BLR3294 PROTEIN"/>
    <property type="match status" value="1"/>
</dbReference>
<dbReference type="PANTHER" id="PTHR40267:SF1">
    <property type="entry name" value="BLR3294 PROTEIN"/>
    <property type="match status" value="1"/>
</dbReference>
<dbReference type="Gene3D" id="3.40.50.12500">
    <property type="match status" value="1"/>
</dbReference>
<dbReference type="OrthoDB" id="9816064at2"/>
<sequence>MSLEYAPRGLIGMLTPQANTTVEPEFNLLWPEGFAMINARLMSDGKSLSARLIDYFDQYDASLRQFANAPIGVAAAACTGASYLAGRVKEAALVADIEARHGYPFVTAALAVVDALHALDARRIGLVSPYPDDLNAASIAYWRTHGFEVGDVARTLNDDSTFHPIYSLSGSSAGRALQELEQKPLDAIVMLGTGMPTLRPIAASIGWRGAPVMSCNLCLAWRAVTVLDKTAPSADTLAPWLKGDPWVARLSVRQ</sequence>
<organism evidence="1 2">
    <name type="scientific">Pseudolabrys taiwanensis</name>
    <dbReference type="NCBI Taxonomy" id="331696"/>
    <lineage>
        <taxon>Bacteria</taxon>
        <taxon>Pseudomonadati</taxon>
        <taxon>Pseudomonadota</taxon>
        <taxon>Alphaproteobacteria</taxon>
        <taxon>Hyphomicrobiales</taxon>
        <taxon>Xanthobacteraceae</taxon>
        <taxon>Pseudolabrys</taxon>
    </lineage>
</organism>
<gene>
    <name evidence="1" type="ORF">DW352_25905</name>
</gene>